<protein>
    <submittedName>
        <fullName evidence="9">ABC-type antimicrobial peptide transport system permease subunit</fullName>
    </submittedName>
</protein>
<dbReference type="InterPro" id="IPR025857">
    <property type="entry name" value="MacB_PCD"/>
</dbReference>
<reference evidence="9 10" key="1">
    <citation type="submission" date="2018-03" db="EMBL/GenBank/DDBJ databases">
        <title>Genomic Encyclopedia of Archaeal and Bacterial Type Strains, Phase II (KMG-II): from individual species to whole genera.</title>
        <authorList>
            <person name="Goeker M."/>
        </authorList>
    </citation>
    <scope>NUCLEOTIDE SEQUENCE [LARGE SCALE GENOMIC DNA]</scope>
    <source>
        <strain evidence="9 10">DSM 24859</strain>
    </source>
</reference>
<gene>
    <name evidence="9" type="ORF">CLV51_1011241</name>
</gene>
<sequence>MNYFKTAWRNLIGGKSFSVINILGLSIGMAGAMLILLWLHNEISFDKFHENKDRLYEVYGLTNNSEGKSFAIPLTEQPLAPALKQNYPEVAAASHVKDVNSFLFTANNASFTGIAGAFVDPSFLQMFSFPLIAGNKNEQLKNVYSITITEKLAKKMFGNEDAIGKIIKIDSIDNFTVTGVLKDLPSDTRFDFEYLLPWDYLKKINWNNDSWLSNNISTFVLLQPGTDLTAFNNKIKDIARLNAGRNDIWTHFLFPLSQWHLYAGFENGKPSGGRIETVRLFGLIAAVILLIACINFMNLSTASSEKRAKEVGIRKVAGAGKGLLIGQFIVESILIACVSGGIALLITQLALPSFGTLINTVLFVPYNSLYFWLSAAGFILFTGLLAGSYPAFYLSSFKPVSIFQKKFKNSQSLIAPRKALVVLQFTFAIILIISTIVVRNQIQYAQDRETGYSKRNLIHVDFVGDIEKNYPLIKQDLINAGVAASVTKTIIGITQGGGHTWGLRWQGESPKDTNVAITFFSADADLVKTTGMQLLDGRDIDINKYPADSFSVVLNETAVKTMGFKKPIGRIITSSGGKLSWHVVGVVKDYIAGSPYGEIPPVVIEGPGSFFNTMHIKFNPAHSTSDNLAKAEQVFKKYNQDYPFNYQFVDQEYAKRFDNEQRTKTLAGLFATLAIFISCLGLFGLSAYMAESRVKEIGVRKVLGASVLNIAKLLSLDFIKLVFVSIVIATPVAWYAMNKWLQDYSYRIHLSWAIFLIAGLLAIAIALITVSFQSIRSAMANPVKSLRKE</sequence>
<comment type="subcellular location">
    <subcellularLocation>
        <location evidence="1">Cell membrane</location>
        <topology evidence="1">Multi-pass membrane protein</topology>
    </subcellularLocation>
</comment>
<feature type="transmembrane region" description="Helical" evidence="6">
    <location>
        <begin position="415"/>
        <end position="438"/>
    </location>
</feature>
<evidence type="ECO:0000256" key="6">
    <source>
        <dbReference type="SAM" id="Phobius"/>
    </source>
</evidence>
<keyword evidence="10" id="KW-1185">Reference proteome</keyword>
<dbReference type="InterPro" id="IPR050250">
    <property type="entry name" value="Macrolide_Exporter_MacB"/>
</dbReference>
<evidence type="ECO:0000259" key="7">
    <source>
        <dbReference type="Pfam" id="PF02687"/>
    </source>
</evidence>
<evidence type="ECO:0000256" key="1">
    <source>
        <dbReference type="ARBA" id="ARBA00004651"/>
    </source>
</evidence>
<feature type="domain" description="ABC3 transporter permease C-terminal" evidence="7">
    <location>
        <begin position="669"/>
        <end position="780"/>
    </location>
</feature>
<dbReference type="GO" id="GO:0022857">
    <property type="term" value="F:transmembrane transporter activity"/>
    <property type="evidence" value="ECO:0007669"/>
    <property type="project" value="TreeGrafter"/>
</dbReference>
<keyword evidence="4 6" id="KW-1133">Transmembrane helix</keyword>
<evidence type="ECO:0000256" key="2">
    <source>
        <dbReference type="ARBA" id="ARBA00022475"/>
    </source>
</evidence>
<dbReference type="GO" id="GO:0005886">
    <property type="term" value="C:plasma membrane"/>
    <property type="evidence" value="ECO:0007669"/>
    <property type="project" value="UniProtKB-SubCell"/>
</dbReference>
<evidence type="ECO:0000256" key="5">
    <source>
        <dbReference type="ARBA" id="ARBA00023136"/>
    </source>
</evidence>
<name>A0A2P8HUJ8_CHINA</name>
<evidence type="ECO:0000256" key="4">
    <source>
        <dbReference type="ARBA" id="ARBA00022989"/>
    </source>
</evidence>
<dbReference type="Pfam" id="PF02687">
    <property type="entry name" value="FtsX"/>
    <property type="match status" value="2"/>
</dbReference>
<dbReference type="EMBL" id="PYAW01000001">
    <property type="protein sequence ID" value="PSL49901.1"/>
    <property type="molecule type" value="Genomic_DNA"/>
</dbReference>
<feature type="domain" description="MacB-like periplasmic core" evidence="8">
    <location>
        <begin position="422"/>
        <end position="594"/>
    </location>
</feature>
<evidence type="ECO:0000313" key="10">
    <source>
        <dbReference type="Proteomes" id="UP000240971"/>
    </source>
</evidence>
<dbReference type="Proteomes" id="UP000240971">
    <property type="component" value="Unassembled WGS sequence"/>
</dbReference>
<dbReference type="AlphaFoldDB" id="A0A2P8HUJ8"/>
<accession>A0A2P8HUJ8</accession>
<dbReference type="PANTHER" id="PTHR30572">
    <property type="entry name" value="MEMBRANE COMPONENT OF TRANSPORTER-RELATED"/>
    <property type="match status" value="1"/>
</dbReference>
<feature type="transmembrane region" description="Helical" evidence="6">
    <location>
        <begin position="718"/>
        <end position="737"/>
    </location>
</feature>
<evidence type="ECO:0000256" key="3">
    <source>
        <dbReference type="ARBA" id="ARBA00022692"/>
    </source>
</evidence>
<feature type="transmembrane region" description="Helical" evidence="6">
    <location>
        <begin position="323"/>
        <end position="349"/>
    </location>
</feature>
<evidence type="ECO:0000313" key="9">
    <source>
        <dbReference type="EMBL" id="PSL49901.1"/>
    </source>
</evidence>
<dbReference type="InterPro" id="IPR003838">
    <property type="entry name" value="ABC3_permease_C"/>
</dbReference>
<feature type="transmembrane region" description="Helical" evidence="6">
    <location>
        <begin position="369"/>
        <end position="394"/>
    </location>
</feature>
<feature type="transmembrane region" description="Helical" evidence="6">
    <location>
        <begin position="280"/>
        <end position="302"/>
    </location>
</feature>
<feature type="transmembrane region" description="Helical" evidence="6">
    <location>
        <begin position="749"/>
        <end position="770"/>
    </location>
</feature>
<proteinExistence type="predicted"/>
<dbReference type="Pfam" id="PF12704">
    <property type="entry name" value="MacB_PCD"/>
    <property type="match status" value="2"/>
</dbReference>
<keyword evidence="3 6" id="KW-0812">Transmembrane</keyword>
<comment type="caution">
    <text evidence="9">The sequence shown here is derived from an EMBL/GenBank/DDBJ whole genome shotgun (WGS) entry which is preliminary data.</text>
</comment>
<feature type="transmembrane region" description="Helical" evidence="6">
    <location>
        <begin position="666"/>
        <end position="690"/>
    </location>
</feature>
<organism evidence="9 10">
    <name type="scientific">Chitinophaga niastensis</name>
    <dbReference type="NCBI Taxonomy" id="536980"/>
    <lineage>
        <taxon>Bacteria</taxon>
        <taxon>Pseudomonadati</taxon>
        <taxon>Bacteroidota</taxon>
        <taxon>Chitinophagia</taxon>
        <taxon>Chitinophagales</taxon>
        <taxon>Chitinophagaceae</taxon>
        <taxon>Chitinophaga</taxon>
    </lineage>
</organism>
<evidence type="ECO:0000259" key="8">
    <source>
        <dbReference type="Pfam" id="PF12704"/>
    </source>
</evidence>
<feature type="domain" description="MacB-like periplasmic core" evidence="8">
    <location>
        <begin position="18"/>
        <end position="237"/>
    </location>
</feature>
<feature type="transmembrane region" description="Helical" evidence="6">
    <location>
        <begin position="20"/>
        <end position="39"/>
    </location>
</feature>
<keyword evidence="5 6" id="KW-0472">Membrane</keyword>
<keyword evidence="2" id="KW-1003">Cell membrane</keyword>
<dbReference type="RefSeq" id="WP_245898632.1">
    <property type="nucleotide sequence ID" value="NZ_PYAW01000001.1"/>
</dbReference>
<feature type="domain" description="ABC3 transporter permease C-terminal" evidence="7">
    <location>
        <begin position="283"/>
        <end position="396"/>
    </location>
</feature>
<dbReference type="PANTHER" id="PTHR30572:SF18">
    <property type="entry name" value="ABC-TYPE MACROLIDE FAMILY EXPORT SYSTEM PERMEASE COMPONENT 2"/>
    <property type="match status" value="1"/>
</dbReference>